<dbReference type="InterPro" id="IPR002645">
    <property type="entry name" value="STAS_dom"/>
</dbReference>
<name>A0A9X2YKI7_9MYCO</name>
<dbReference type="Gene3D" id="3.30.750.24">
    <property type="entry name" value="STAS domain"/>
    <property type="match status" value="1"/>
</dbReference>
<dbReference type="InterPro" id="IPR036513">
    <property type="entry name" value="STAS_dom_sf"/>
</dbReference>
<dbReference type="GO" id="GO:0043856">
    <property type="term" value="F:anti-sigma factor antagonist activity"/>
    <property type="evidence" value="ECO:0007669"/>
    <property type="project" value="InterPro"/>
</dbReference>
<sequence>MESISPRRCAAAANSAWIADGCCAIRLLAIAFHRSRTRPPDHLTSGSVGYAVIRRPIPAGPVATIPGFSLKPPVKLCASFDGAETRWAVTAEDHREQWLGSVVVVRASGAIDMLTAPALTEKVRAVVAQAPTAVIIDLTDVEFLASAGMQVLVNTHNEVTPAVRFAVVADGPATSRPLKITGLTDLITLFSTLDDALDHIAS</sequence>
<comment type="similarity">
    <text evidence="1 2">Belongs to the anti-sigma-factor antagonist family.</text>
</comment>
<comment type="caution">
    <text evidence="4">The sequence shown here is derived from an EMBL/GenBank/DDBJ whole genome shotgun (WGS) entry which is preliminary data.</text>
</comment>
<dbReference type="EMBL" id="JACKSJ010000043">
    <property type="protein sequence ID" value="MCV7169434.1"/>
    <property type="molecule type" value="Genomic_DNA"/>
</dbReference>
<reference evidence="4" key="2">
    <citation type="journal article" date="2022" name="BMC Genomics">
        <title>Comparative genome analysis of mycobacteria focusing on tRNA and non-coding RNA.</title>
        <authorList>
            <person name="Behra P.R.K."/>
            <person name="Pettersson B.M.F."/>
            <person name="Ramesh M."/>
            <person name="Das S."/>
            <person name="Dasgupta S."/>
            <person name="Kirsebom L.A."/>
        </authorList>
    </citation>
    <scope>NUCLEOTIDE SEQUENCE</scope>
    <source>
        <strain evidence="4">DSM 44615</strain>
    </source>
</reference>
<accession>A0A9X2YKI7</accession>
<reference evidence="4" key="1">
    <citation type="submission" date="2020-07" db="EMBL/GenBank/DDBJ databases">
        <authorList>
            <person name="Pettersson B.M.F."/>
            <person name="Behra P.R.K."/>
            <person name="Ramesh M."/>
            <person name="Das S."/>
            <person name="Dasgupta S."/>
            <person name="Kirsebom L.A."/>
        </authorList>
    </citation>
    <scope>NUCLEOTIDE SEQUENCE</scope>
    <source>
        <strain evidence="4">DSM 44615</strain>
    </source>
</reference>
<evidence type="ECO:0000256" key="1">
    <source>
        <dbReference type="ARBA" id="ARBA00009013"/>
    </source>
</evidence>
<gene>
    <name evidence="4" type="ORF">H7I41_05795</name>
</gene>
<dbReference type="CDD" id="cd07043">
    <property type="entry name" value="STAS_anti-anti-sigma_factors"/>
    <property type="match status" value="1"/>
</dbReference>
<dbReference type="Pfam" id="PF01740">
    <property type="entry name" value="STAS"/>
    <property type="match status" value="1"/>
</dbReference>
<organism evidence="4 5">
    <name type="scientific">[Mycobacterium] manitobense</name>
    <dbReference type="NCBI Taxonomy" id="190147"/>
    <lineage>
        <taxon>Bacteria</taxon>
        <taxon>Bacillati</taxon>
        <taxon>Actinomycetota</taxon>
        <taxon>Actinomycetes</taxon>
        <taxon>Mycobacteriales</taxon>
        <taxon>Mycobacteriaceae</taxon>
        <taxon>Mycolicibacterium</taxon>
    </lineage>
</organism>
<dbReference type="AlphaFoldDB" id="A0A9X2YKI7"/>
<dbReference type="InterPro" id="IPR003658">
    <property type="entry name" value="Anti-sigma_ant"/>
</dbReference>
<dbReference type="PROSITE" id="PS50801">
    <property type="entry name" value="STAS"/>
    <property type="match status" value="1"/>
</dbReference>
<dbReference type="Proteomes" id="UP001140293">
    <property type="component" value="Unassembled WGS sequence"/>
</dbReference>
<proteinExistence type="inferred from homology"/>
<keyword evidence="5" id="KW-1185">Reference proteome</keyword>
<evidence type="ECO:0000259" key="3">
    <source>
        <dbReference type="PROSITE" id="PS50801"/>
    </source>
</evidence>
<protein>
    <recommendedName>
        <fullName evidence="2">Anti-sigma factor antagonist</fullName>
    </recommendedName>
</protein>
<evidence type="ECO:0000313" key="4">
    <source>
        <dbReference type="EMBL" id="MCV7169434.1"/>
    </source>
</evidence>
<dbReference type="PANTHER" id="PTHR33495">
    <property type="entry name" value="ANTI-SIGMA FACTOR ANTAGONIST TM_1081-RELATED-RELATED"/>
    <property type="match status" value="1"/>
</dbReference>
<feature type="domain" description="STAS" evidence="3">
    <location>
        <begin position="101"/>
        <end position="200"/>
    </location>
</feature>
<dbReference type="PANTHER" id="PTHR33495:SF13">
    <property type="entry name" value="ANTI-SIGMA-F FACTOR ANTAGONIST RSFB"/>
    <property type="match status" value="1"/>
</dbReference>
<evidence type="ECO:0000313" key="5">
    <source>
        <dbReference type="Proteomes" id="UP001140293"/>
    </source>
</evidence>
<evidence type="ECO:0000256" key="2">
    <source>
        <dbReference type="RuleBase" id="RU003749"/>
    </source>
</evidence>
<dbReference type="NCBIfam" id="TIGR00377">
    <property type="entry name" value="ant_ant_sig"/>
    <property type="match status" value="1"/>
</dbReference>
<dbReference type="SUPFAM" id="SSF52091">
    <property type="entry name" value="SpoIIaa-like"/>
    <property type="match status" value="1"/>
</dbReference>